<dbReference type="InParanoid" id="F2UAT0"/>
<dbReference type="GeneID" id="16074357"/>
<protein>
    <recommendedName>
        <fullName evidence="4">CBS domain-containing protein</fullName>
    </recommendedName>
</protein>
<dbReference type="Gene3D" id="3.10.580.10">
    <property type="entry name" value="CBS-domain"/>
    <property type="match status" value="2"/>
</dbReference>
<accession>F2UAT0</accession>
<reference evidence="5" key="1">
    <citation type="submission" date="2009-08" db="EMBL/GenBank/DDBJ databases">
        <title>Annotation of Salpingoeca rosetta.</title>
        <authorList>
            <consortium name="The Broad Institute Genome Sequencing Platform"/>
            <person name="Russ C."/>
            <person name="Cuomo C."/>
            <person name="Burger G."/>
            <person name="Gray M.W."/>
            <person name="Holland P.W.H."/>
            <person name="King N."/>
            <person name="Lang F.B.F."/>
            <person name="Roger A.J."/>
            <person name="Ruiz-Trillo I."/>
            <person name="Young S.K."/>
            <person name="Zeng Q."/>
            <person name="Gargeya S."/>
            <person name="Alvarado L."/>
            <person name="Berlin A."/>
            <person name="Chapman S.B."/>
            <person name="Chen Z."/>
            <person name="Freedman E."/>
            <person name="Gellesch M."/>
            <person name="Goldberg J."/>
            <person name="Griggs A."/>
            <person name="Gujja S."/>
            <person name="Heilman E."/>
            <person name="Heiman D."/>
            <person name="Howarth C."/>
            <person name="Mehta T."/>
            <person name="Neiman D."/>
            <person name="Pearson M."/>
            <person name="Roberts A."/>
            <person name="Saif S."/>
            <person name="Shea T."/>
            <person name="Shenoy N."/>
            <person name="Sisk P."/>
            <person name="Stolte C."/>
            <person name="Sykes S."/>
            <person name="White J."/>
            <person name="Yandava C."/>
            <person name="Haas B."/>
            <person name="Nusbaum C."/>
            <person name="Birren B."/>
        </authorList>
    </citation>
    <scope>NUCLEOTIDE SEQUENCE [LARGE SCALE GENOMIC DNA]</scope>
    <source>
        <strain evidence="5">ATCC 50818</strain>
    </source>
</reference>
<evidence type="ECO:0000259" key="4">
    <source>
        <dbReference type="PROSITE" id="PS51371"/>
    </source>
</evidence>
<organism evidence="6">
    <name type="scientific">Salpingoeca rosetta (strain ATCC 50818 / BSB-021)</name>
    <dbReference type="NCBI Taxonomy" id="946362"/>
    <lineage>
        <taxon>Eukaryota</taxon>
        <taxon>Choanoflagellata</taxon>
        <taxon>Craspedida</taxon>
        <taxon>Salpingoecidae</taxon>
        <taxon>Salpingoeca</taxon>
    </lineage>
</organism>
<gene>
    <name evidence="5" type="ORF">PTSG_05200</name>
</gene>
<dbReference type="OrthoDB" id="449052at2759"/>
<dbReference type="AlphaFoldDB" id="F2UAT0"/>
<dbReference type="PANTHER" id="PTHR13780:SF128">
    <property type="entry name" value="CBS DOMAIN-CONTAINING PROTEIN"/>
    <property type="match status" value="1"/>
</dbReference>
<dbReference type="SUPFAM" id="SSF54631">
    <property type="entry name" value="CBS-domain pair"/>
    <property type="match status" value="2"/>
</dbReference>
<dbReference type="PANTHER" id="PTHR13780">
    <property type="entry name" value="AMP-ACTIVATED PROTEIN KINASE, GAMMA REGULATORY SUBUNIT"/>
    <property type="match status" value="1"/>
</dbReference>
<evidence type="ECO:0000313" key="5">
    <source>
        <dbReference type="EMBL" id="EGD73496.1"/>
    </source>
</evidence>
<keyword evidence="1" id="KW-0677">Repeat</keyword>
<keyword evidence="6" id="KW-1185">Reference proteome</keyword>
<dbReference type="EMBL" id="GL832966">
    <property type="protein sequence ID" value="EGD73496.1"/>
    <property type="molecule type" value="Genomic_DNA"/>
</dbReference>
<dbReference type="KEGG" id="sre:PTSG_05200"/>
<dbReference type="eggNOG" id="ENOG502SAPY">
    <property type="taxonomic scope" value="Eukaryota"/>
</dbReference>
<dbReference type="RefSeq" id="XP_004993778.1">
    <property type="nucleotide sequence ID" value="XM_004993721.1"/>
</dbReference>
<evidence type="ECO:0000256" key="1">
    <source>
        <dbReference type="ARBA" id="ARBA00022737"/>
    </source>
</evidence>
<dbReference type="STRING" id="946362.F2UAT0"/>
<evidence type="ECO:0000256" key="2">
    <source>
        <dbReference type="ARBA" id="ARBA00023122"/>
    </source>
</evidence>
<dbReference type="InterPro" id="IPR046342">
    <property type="entry name" value="CBS_dom_sf"/>
</dbReference>
<keyword evidence="2 3" id="KW-0129">CBS domain</keyword>
<dbReference type="InterPro" id="IPR000644">
    <property type="entry name" value="CBS_dom"/>
</dbReference>
<dbReference type="Proteomes" id="UP000007799">
    <property type="component" value="Unassembled WGS sequence"/>
</dbReference>
<dbReference type="InterPro" id="IPR050511">
    <property type="entry name" value="AMPK_gamma/SDS23_families"/>
</dbReference>
<dbReference type="Pfam" id="PF00571">
    <property type="entry name" value="CBS"/>
    <property type="match status" value="2"/>
</dbReference>
<dbReference type="OMA" id="KGHHRIF"/>
<evidence type="ECO:0000256" key="3">
    <source>
        <dbReference type="PROSITE-ProRule" id="PRU00703"/>
    </source>
</evidence>
<feature type="domain" description="CBS" evidence="4">
    <location>
        <begin position="277"/>
        <end position="336"/>
    </location>
</feature>
<dbReference type="PROSITE" id="PS51371">
    <property type="entry name" value="CBS"/>
    <property type="match status" value="1"/>
</dbReference>
<evidence type="ECO:0000313" key="6">
    <source>
        <dbReference type="Proteomes" id="UP000007799"/>
    </source>
</evidence>
<sequence>MSSEKPSAKRKAEDAETPLRRLLVSTTLADVQHGRRRVVSINHNATADDALHELAKEHILSAPVVLAASIEDQESDTYMGIIDISAILKGLFEDVLSKASEKAFRWEALKESAQPFFDRKVITLLGNDVQLRYRGETTQSLHDLIADGFLGAGEHEQAHDLAHRIAIFTPTGRINDVISMSDVVLYLSKHKKSLGEKLLQTTAEEFGWADRDVPTVSSKDIVASVVHTMVDKKHAAVAVVDDDCKFRHNFSNSDLRGLTPKKVPMLLRSVEEFIHAMERKHQHEADITCKPYATFESILDRLVKQRVHRLYVVGDDKKVKGVVSLTDILRAVVAAA</sequence>
<proteinExistence type="predicted"/>
<name>F2UAT0_SALR5</name>
<dbReference type="SMART" id="SM00116">
    <property type="entry name" value="CBS"/>
    <property type="match status" value="2"/>
</dbReference>